<dbReference type="AlphaFoldDB" id="A0A2S7L081"/>
<dbReference type="InterPro" id="IPR036922">
    <property type="entry name" value="Rieske_2Fe-2S_sf"/>
</dbReference>
<dbReference type="GO" id="GO:0051537">
    <property type="term" value="F:2 iron, 2 sulfur cluster binding"/>
    <property type="evidence" value="ECO:0007669"/>
    <property type="project" value="UniProtKB-KW"/>
</dbReference>
<evidence type="ECO:0000313" key="6">
    <source>
        <dbReference type="EMBL" id="PQB08325.1"/>
    </source>
</evidence>
<dbReference type="OrthoDB" id="1201186at2"/>
<gene>
    <name evidence="6" type="ORF">BST83_15230</name>
</gene>
<evidence type="ECO:0000256" key="1">
    <source>
        <dbReference type="ARBA" id="ARBA00022714"/>
    </source>
</evidence>
<keyword evidence="1" id="KW-0001">2Fe-2S</keyword>
<dbReference type="InterPro" id="IPR017941">
    <property type="entry name" value="Rieske_2Fe-2S"/>
</dbReference>
<dbReference type="PROSITE" id="PS51296">
    <property type="entry name" value="RIESKE"/>
    <property type="match status" value="1"/>
</dbReference>
<dbReference type="Proteomes" id="UP000239522">
    <property type="component" value="Unassembled WGS sequence"/>
</dbReference>
<organism evidence="6 7">
    <name type="scientific">Polaribacter filamentus</name>
    <dbReference type="NCBI Taxonomy" id="53483"/>
    <lineage>
        <taxon>Bacteria</taxon>
        <taxon>Pseudomonadati</taxon>
        <taxon>Bacteroidota</taxon>
        <taxon>Flavobacteriia</taxon>
        <taxon>Flavobacteriales</taxon>
        <taxon>Flavobacteriaceae</taxon>
    </lineage>
</organism>
<evidence type="ECO:0000256" key="4">
    <source>
        <dbReference type="ARBA" id="ARBA00023014"/>
    </source>
</evidence>
<reference evidence="6 7" key="1">
    <citation type="submission" date="2016-11" db="EMBL/GenBank/DDBJ databases">
        <title>Trade-off between light-utilization and light-protection in marine flavobacteria.</title>
        <authorList>
            <person name="Kumagai Y."/>
        </authorList>
    </citation>
    <scope>NUCLEOTIDE SEQUENCE [LARGE SCALE GENOMIC DNA]</scope>
    <source>
        <strain evidence="6 7">ATCC 700397</strain>
    </source>
</reference>
<feature type="domain" description="Rieske" evidence="5">
    <location>
        <begin position="39"/>
        <end position="135"/>
    </location>
</feature>
<dbReference type="Gene3D" id="2.102.10.10">
    <property type="entry name" value="Rieske [2Fe-2S] iron-sulphur domain"/>
    <property type="match status" value="1"/>
</dbReference>
<keyword evidence="2" id="KW-0479">Metal-binding</keyword>
<accession>A0A2S7L081</accession>
<keyword evidence="3" id="KW-0408">Iron</keyword>
<evidence type="ECO:0000259" key="5">
    <source>
        <dbReference type="PROSITE" id="PS51296"/>
    </source>
</evidence>
<keyword evidence="7" id="KW-1185">Reference proteome</keyword>
<name>A0A2S7L081_9FLAO</name>
<keyword evidence="4" id="KW-0411">Iron-sulfur</keyword>
<dbReference type="SUPFAM" id="SSF50022">
    <property type="entry name" value="ISP domain"/>
    <property type="match status" value="1"/>
</dbReference>
<protein>
    <recommendedName>
        <fullName evidence="5">Rieske domain-containing protein</fullName>
    </recommendedName>
</protein>
<dbReference type="EMBL" id="MQUA01000013">
    <property type="protein sequence ID" value="PQB08325.1"/>
    <property type="molecule type" value="Genomic_DNA"/>
</dbReference>
<comment type="caution">
    <text evidence="6">The sequence shown here is derived from an EMBL/GenBank/DDBJ whole genome shotgun (WGS) entry which is preliminary data.</text>
</comment>
<evidence type="ECO:0000256" key="2">
    <source>
        <dbReference type="ARBA" id="ARBA00022723"/>
    </source>
</evidence>
<sequence length="138" mass="15014">MLKKIVFLLSICLFLNCSDTTNLGNCIQSLPLNLVTDLNNPEMINAQTPGGFALLSGGSKGILIFNKNGREFAAFDRLCPSSDCAAAMTFENRLLQCTCDKSKYSVDFGGAPRTDGFQCPAIEYRVTKNGSVIRISNF</sequence>
<evidence type="ECO:0000313" key="7">
    <source>
        <dbReference type="Proteomes" id="UP000239522"/>
    </source>
</evidence>
<dbReference type="RefSeq" id="WP_104810527.1">
    <property type="nucleotide sequence ID" value="NZ_MQUA01000013.1"/>
</dbReference>
<dbReference type="GO" id="GO:0046872">
    <property type="term" value="F:metal ion binding"/>
    <property type="evidence" value="ECO:0007669"/>
    <property type="project" value="UniProtKB-KW"/>
</dbReference>
<evidence type="ECO:0000256" key="3">
    <source>
        <dbReference type="ARBA" id="ARBA00023004"/>
    </source>
</evidence>
<proteinExistence type="predicted"/>